<evidence type="ECO:0000256" key="2">
    <source>
        <dbReference type="SAM" id="MobiDB-lite"/>
    </source>
</evidence>
<evidence type="ECO:0000313" key="5">
    <source>
        <dbReference type="Proteomes" id="UP000626109"/>
    </source>
</evidence>
<feature type="compositionally biased region" description="Low complexity" evidence="2">
    <location>
        <begin position="507"/>
        <end position="535"/>
    </location>
</feature>
<dbReference type="SMART" id="SM00355">
    <property type="entry name" value="ZnF_C2H2"/>
    <property type="match status" value="3"/>
</dbReference>
<proteinExistence type="predicted"/>
<evidence type="ECO:0000313" key="4">
    <source>
        <dbReference type="EMBL" id="CAE8723243.1"/>
    </source>
</evidence>
<dbReference type="InterPro" id="IPR001841">
    <property type="entry name" value="Znf_RING"/>
</dbReference>
<accession>A0A813LBS1</accession>
<dbReference type="PROSITE" id="PS50089">
    <property type="entry name" value="ZF_RING_2"/>
    <property type="match status" value="1"/>
</dbReference>
<protein>
    <recommendedName>
        <fullName evidence="3">RING-type domain-containing protein</fullName>
    </recommendedName>
</protein>
<comment type="caution">
    <text evidence="4">The sequence shown here is derived from an EMBL/GenBank/DDBJ whole genome shotgun (WGS) entry which is preliminary data.</text>
</comment>
<gene>
    <name evidence="4" type="ORF">PGLA2088_LOCUS43004</name>
</gene>
<dbReference type="EMBL" id="CAJNNW010034594">
    <property type="protein sequence ID" value="CAE8723243.1"/>
    <property type="molecule type" value="Genomic_DNA"/>
</dbReference>
<keyword evidence="1" id="KW-0479">Metal-binding</keyword>
<reference evidence="4" key="1">
    <citation type="submission" date="2021-02" db="EMBL/GenBank/DDBJ databases">
        <authorList>
            <person name="Dougan E. K."/>
            <person name="Rhodes N."/>
            <person name="Thang M."/>
            <person name="Chan C."/>
        </authorList>
    </citation>
    <scope>NUCLEOTIDE SEQUENCE</scope>
</reference>
<dbReference type="GO" id="GO:0008270">
    <property type="term" value="F:zinc ion binding"/>
    <property type="evidence" value="ECO:0007669"/>
    <property type="project" value="UniProtKB-KW"/>
</dbReference>
<keyword evidence="1" id="KW-0862">Zinc</keyword>
<dbReference type="Pfam" id="PF13920">
    <property type="entry name" value="zf-C3HC4_3"/>
    <property type="match status" value="1"/>
</dbReference>
<dbReference type="Proteomes" id="UP000626109">
    <property type="component" value="Unassembled WGS sequence"/>
</dbReference>
<name>A0A813LBS1_POLGL</name>
<feature type="region of interest" description="Disordered" evidence="2">
    <location>
        <begin position="486"/>
        <end position="545"/>
    </location>
</feature>
<sequence>MPSAHRGLEDHARDLARYLHQEKITGRIEKGLLCPVCWGERQFDSTRALMNHVIIAAACDNSHGNLKSAVENASRGAGVVPHEAWARTTTCPACVVFDPNPNGKTFGSFDALLTHTRAKARSSLETEVRAEHRRLLAQLERTGGLAQVGPRVASAPASVVIPPEVWAPTCIIPGREHDPAVPSSARVSLASSSSSSSVPLPPFGAASTSAGPLFTCPECRDRAFWSFDALVNHTKAKHQNLLAELERTRGLAQVAPRVVRPEASPNIKLGSAEYWARALSCSIPPSSEPAAPEHFSASAPSASGSSSTSAPSLPVGANTSAGPHFTCPECSSKTFGSFGQLLEHTRANARSSLEIEVRAKHRRLLAQLERTRGLAQVGSRVASAPASVGIPSEVWAPTCIIPGREHDPAVPSSARVSLASSSSSSSAPLPPFGAASTSAGPLFTCPECRDRAFWSFDALVNHTKAKHTKKMLAQLERTRGLAQVAPRVASAPVGGVSPPEARARRCSIPPSSEPAAPAHSSASFSSASSSCSSSAPPRPHGAKFEPAAQHWEISDAGDCTVCMAMPASYLVVPCGHQCLCGTCANKLTACPVCRVRVQQTIRVFASGVVDVKLPTAASVGAASAASAGTRTVAKDSNLPELVLPEDAPVGHAAHQMVRYAASSQAPSAVFQYRRGDEKIRFQTTLAAAGSQEACEVIARACYMKFEEGLSKEEVLAFRAECYAKAKATKGVSGKQAPARSKRAPRACSDEDDDDAPIAQLVSPSKRARLDRAIAK</sequence>
<feature type="compositionally biased region" description="Low complexity" evidence="2">
    <location>
        <begin position="289"/>
        <end position="312"/>
    </location>
</feature>
<dbReference type="InterPro" id="IPR013087">
    <property type="entry name" value="Znf_C2H2_type"/>
</dbReference>
<feature type="domain" description="RING-type" evidence="3">
    <location>
        <begin position="559"/>
        <end position="594"/>
    </location>
</feature>
<evidence type="ECO:0000259" key="3">
    <source>
        <dbReference type="PROSITE" id="PS50089"/>
    </source>
</evidence>
<feature type="region of interest" description="Disordered" evidence="2">
    <location>
        <begin position="727"/>
        <end position="775"/>
    </location>
</feature>
<feature type="region of interest" description="Disordered" evidence="2">
    <location>
        <begin position="289"/>
        <end position="317"/>
    </location>
</feature>
<dbReference type="Gene3D" id="3.30.40.10">
    <property type="entry name" value="Zinc/RING finger domain, C3HC4 (zinc finger)"/>
    <property type="match status" value="1"/>
</dbReference>
<dbReference type="SUPFAM" id="SSF57850">
    <property type="entry name" value="RING/U-box"/>
    <property type="match status" value="1"/>
</dbReference>
<evidence type="ECO:0000256" key="1">
    <source>
        <dbReference type="PROSITE-ProRule" id="PRU00175"/>
    </source>
</evidence>
<dbReference type="InterPro" id="IPR013083">
    <property type="entry name" value="Znf_RING/FYVE/PHD"/>
</dbReference>
<keyword evidence="1" id="KW-0863">Zinc-finger</keyword>
<organism evidence="4 5">
    <name type="scientific">Polarella glacialis</name>
    <name type="common">Dinoflagellate</name>
    <dbReference type="NCBI Taxonomy" id="89957"/>
    <lineage>
        <taxon>Eukaryota</taxon>
        <taxon>Sar</taxon>
        <taxon>Alveolata</taxon>
        <taxon>Dinophyceae</taxon>
        <taxon>Suessiales</taxon>
        <taxon>Suessiaceae</taxon>
        <taxon>Polarella</taxon>
    </lineage>
</organism>
<dbReference type="AlphaFoldDB" id="A0A813LBS1"/>